<dbReference type="HOGENOM" id="CLU_2006279_0_0_1"/>
<feature type="region of interest" description="Disordered" evidence="1">
    <location>
        <begin position="1"/>
        <end position="20"/>
    </location>
</feature>
<dbReference type="EMBL" id="CH480815">
    <property type="protein sequence ID" value="EDW42273.1"/>
    <property type="molecule type" value="Genomic_DNA"/>
</dbReference>
<reference evidence="2 3" key="1">
    <citation type="journal article" date="2007" name="Nature">
        <title>Evolution of genes and genomes on the Drosophila phylogeny.</title>
        <authorList>
            <consortium name="Drosophila 12 Genomes Consortium"/>
            <person name="Clark A.G."/>
            <person name="Eisen M.B."/>
            <person name="Smith D.R."/>
            <person name="Bergman C.M."/>
            <person name="Oliver B."/>
            <person name="Markow T.A."/>
            <person name="Kaufman T.C."/>
            <person name="Kellis M."/>
            <person name="Gelbart W."/>
            <person name="Iyer V.N."/>
            <person name="Pollard D.A."/>
            <person name="Sackton T.B."/>
            <person name="Larracuente A.M."/>
            <person name="Singh N.D."/>
            <person name="Abad J.P."/>
            <person name="Abt D.N."/>
            <person name="Adryan B."/>
            <person name="Aguade M."/>
            <person name="Akashi H."/>
            <person name="Anderson W.W."/>
            <person name="Aquadro C.F."/>
            <person name="Ardell D.H."/>
            <person name="Arguello R."/>
            <person name="Artieri C.G."/>
            <person name="Barbash D.A."/>
            <person name="Barker D."/>
            <person name="Barsanti P."/>
            <person name="Batterham P."/>
            <person name="Batzoglou S."/>
            <person name="Begun D."/>
            <person name="Bhutkar A."/>
            <person name="Blanco E."/>
            <person name="Bosak S.A."/>
            <person name="Bradley R.K."/>
            <person name="Brand A.D."/>
            <person name="Brent M.R."/>
            <person name="Brooks A.N."/>
            <person name="Brown R.H."/>
            <person name="Butlin R.K."/>
            <person name="Caggese C."/>
            <person name="Calvi B.R."/>
            <person name="Bernardo de Carvalho A."/>
            <person name="Caspi A."/>
            <person name="Castrezana S."/>
            <person name="Celniker S.E."/>
            <person name="Chang J.L."/>
            <person name="Chapple C."/>
            <person name="Chatterji S."/>
            <person name="Chinwalla A."/>
            <person name="Civetta A."/>
            <person name="Clifton S.W."/>
            <person name="Comeron J.M."/>
            <person name="Costello J.C."/>
            <person name="Coyne J.A."/>
            <person name="Daub J."/>
            <person name="David R.G."/>
            <person name="Delcher A.L."/>
            <person name="Delehaunty K."/>
            <person name="Do C.B."/>
            <person name="Ebling H."/>
            <person name="Edwards K."/>
            <person name="Eickbush T."/>
            <person name="Evans J.D."/>
            <person name="Filipski A."/>
            <person name="Findeiss S."/>
            <person name="Freyhult E."/>
            <person name="Fulton L."/>
            <person name="Fulton R."/>
            <person name="Garcia A.C."/>
            <person name="Gardiner A."/>
            <person name="Garfield D.A."/>
            <person name="Garvin B.E."/>
            <person name="Gibson G."/>
            <person name="Gilbert D."/>
            <person name="Gnerre S."/>
            <person name="Godfrey J."/>
            <person name="Good R."/>
            <person name="Gotea V."/>
            <person name="Gravely B."/>
            <person name="Greenberg A.J."/>
            <person name="Griffiths-Jones S."/>
            <person name="Gross S."/>
            <person name="Guigo R."/>
            <person name="Gustafson E.A."/>
            <person name="Haerty W."/>
            <person name="Hahn M.W."/>
            <person name="Halligan D.L."/>
            <person name="Halpern A.L."/>
            <person name="Halter G.M."/>
            <person name="Han M.V."/>
            <person name="Heger A."/>
            <person name="Hillier L."/>
            <person name="Hinrichs A.S."/>
            <person name="Holmes I."/>
            <person name="Hoskins R.A."/>
            <person name="Hubisz M.J."/>
            <person name="Hultmark D."/>
            <person name="Huntley M.A."/>
            <person name="Jaffe D.B."/>
            <person name="Jagadeeshan S."/>
            <person name="Jeck W.R."/>
            <person name="Johnson J."/>
            <person name="Jones C.D."/>
            <person name="Jordan W.C."/>
            <person name="Karpen G.H."/>
            <person name="Kataoka E."/>
            <person name="Keightley P.D."/>
            <person name="Kheradpour P."/>
            <person name="Kirkness E.F."/>
            <person name="Koerich L.B."/>
            <person name="Kristiansen K."/>
            <person name="Kudrna D."/>
            <person name="Kulathinal R.J."/>
            <person name="Kumar S."/>
            <person name="Kwok R."/>
            <person name="Lander E."/>
            <person name="Langley C.H."/>
            <person name="Lapoint R."/>
            <person name="Lazzaro B.P."/>
            <person name="Lee S.J."/>
            <person name="Levesque L."/>
            <person name="Li R."/>
            <person name="Lin C.F."/>
            <person name="Lin M.F."/>
            <person name="Lindblad-Toh K."/>
            <person name="Llopart A."/>
            <person name="Long M."/>
            <person name="Low L."/>
            <person name="Lozovsky E."/>
            <person name="Lu J."/>
            <person name="Luo M."/>
            <person name="Machado C.A."/>
            <person name="Makalowski W."/>
            <person name="Marzo M."/>
            <person name="Matsuda M."/>
            <person name="Matzkin L."/>
            <person name="McAllister B."/>
            <person name="McBride C.S."/>
            <person name="McKernan B."/>
            <person name="McKernan K."/>
            <person name="Mendez-Lago M."/>
            <person name="Minx P."/>
            <person name="Mollenhauer M.U."/>
            <person name="Montooth K."/>
            <person name="Mount S.M."/>
            <person name="Mu X."/>
            <person name="Myers E."/>
            <person name="Negre B."/>
            <person name="Newfeld S."/>
            <person name="Nielsen R."/>
            <person name="Noor M.A."/>
            <person name="O'Grady P."/>
            <person name="Pachter L."/>
            <person name="Papaceit M."/>
            <person name="Parisi M.J."/>
            <person name="Parisi M."/>
            <person name="Parts L."/>
            <person name="Pedersen J.S."/>
            <person name="Pesole G."/>
            <person name="Phillippy A.M."/>
            <person name="Ponting C.P."/>
            <person name="Pop M."/>
            <person name="Porcelli D."/>
            <person name="Powell J.R."/>
            <person name="Prohaska S."/>
            <person name="Pruitt K."/>
            <person name="Puig M."/>
            <person name="Quesneville H."/>
            <person name="Ram K.R."/>
            <person name="Rand D."/>
            <person name="Rasmussen M.D."/>
            <person name="Reed L.K."/>
            <person name="Reenan R."/>
            <person name="Reily A."/>
            <person name="Remington K.A."/>
            <person name="Rieger T.T."/>
            <person name="Ritchie M.G."/>
            <person name="Robin C."/>
            <person name="Rogers Y.H."/>
            <person name="Rohde C."/>
            <person name="Rozas J."/>
            <person name="Rubenfield M.J."/>
            <person name="Ruiz A."/>
            <person name="Russo S."/>
            <person name="Salzberg S.L."/>
            <person name="Sanchez-Gracia A."/>
            <person name="Saranga D.J."/>
            <person name="Sato H."/>
            <person name="Schaeffer S.W."/>
            <person name="Schatz M.C."/>
            <person name="Schlenke T."/>
            <person name="Schwartz R."/>
            <person name="Segarra C."/>
            <person name="Singh R.S."/>
            <person name="Sirot L."/>
            <person name="Sirota M."/>
            <person name="Sisneros N.B."/>
            <person name="Smith C.D."/>
            <person name="Smith T.F."/>
            <person name="Spieth J."/>
            <person name="Stage D.E."/>
            <person name="Stark A."/>
            <person name="Stephan W."/>
            <person name="Strausberg R.L."/>
            <person name="Strempel S."/>
            <person name="Sturgill D."/>
            <person name="Sutton G."/>
            <person name="Sutton G.G."/>
            <person name="Tao W."/>
            <person name="Teichmann S."/>
            <person name="Tobari Y.N."/>
            <person name="Tomimura Y."/>
            <person name="Tsolas J.M."/>
            <person name="Valente V.L."/>
            <person name="Venter E."/>
            <person name="Venter J.C."/>
            <person name="Vicario S."/>
            <person name="Vieira F.G."/>
            <person name="Vilella A.J."/>
            <person name="Villasante A."/>
            <person name="Walenz B."/>
            <person name="Wang J."/>
            <person name="Wasserman M."/>
            <person name="Watts T."/>
            <person name="Wilson D."/>
            <person name="Wilson R.K."/>
            <person name="Wing R.A."/>
            <person name="Wolfner M.F."/>
            <person name="Wong A."/>
            <person name="Wong G.K."/>
            <person name="Wu C.I."/>
            <person name="Wu G."/>
            <person name="Yamamoto D."/>
            <person name="Yang H.P."/>
            <person name="Yang S.P."/>
            <person name="Yorke J.A."/>
            <person name="Yoshida K."/>
            <person name="Zdobnov E."/>
            <person name="Zhang P."/>
            <person name="Zhang Y."/>
            <person name="Zimin A.V."/>
            <person name="Baldwin J."/>
            <person name="Abdouelleil A."/>
            <person name="Abdulkadir J."/>
            <person name="Abebe A."/>
            <person name="Abera B."/>
            <person name="Abreu J."/>
            <person name="Acer S.C."/>
            <person name="Aftuck L."/>
            <person name="Alexander A."/>
            <person name="An P."/>
            <person name="Anderson E."/>
            <person name="Anderson S."/>
            <person name="Arachi H."/>
            <person name="Azer M."/>
            <person name="Bachantsang P."/>
            <person name="Barry A."/>
            <person name="Bayul T."/>
            <person name="Berlin A."/>
            <person name="Bessette D."/>
            <person name="Bloom T."/>
            <person name="Blye J."/>
            <person name="Boguslavskiy L."/>
            <person name="Bonnet C."/>
            <person name="Boukhgalter B."/>
            <person name="Bourzgui I."/>
            <person name="Brown A."/>
            <person name="Cahill P."/>
            <person name="Channer S."/>
            <person name="Cheshatsang Y."/>
            <person name="Chuda L."/>
            <person name="Citroen M."/>
            <person name="Collymore A."/>
            <person name="Cooke P."/>
            <person name="Costello M."/>
            <person name="D'Aco K."/>
            <person name="Daza R."/>
            <person name="De Haan G."/>
            <person name="DeGray S."/>
            <person name="DeMaso C."/>
            <person name="Dhargay N."/>
            <person name="Dooley K."/>
            <person name="Dooley E."/>
            <person name="Doricent M."/>
            <person name="Dorje P."/>
            <person name="Dorjee K."/>
            <person name="Dupes A."/>
            <person name="Elong R."/>
            <person name="Falk J."/>
            <person name="Farina A."/>
            <person name="Faro S."/>
            <person name="Ferguson D."/>
            <person name="Fisher S."/>
            <person name="Foley C.D."/>
            <person name="Franke A."/>
            <person name="Friedrich D."/>
            <person name="Gadbois L."/>
            <person name="Gearin G."/>
            <person name="Gearin C.R."/>
            <person name="Giannoukos G."/>
            <person name="Goode T."/>
            <person name="Graham J."/>
            <person name="Grandbois E."/>
            <person name="Grewal S."/>
            <person name="Gyaltsen K."/>
            <person name="Hafez N."/>
            <person name="Hagos B."/>
            <person name="Hall J."/>
            <person name="Henson C."/>
            <person name="Hollinger A."/>
            <person name="Honan T."/>
            <person name="Huard M.D."/>
            <person name="Hughes L."/>
            <person name="Hurhula B."/>
            <person name="Husby M.E."/>
            <person name="Kamat A."/>
            <person name="Kanga B."/>
            <person name="Kashin S."/>
            <person name="Khazanovich D."/>
            <person name="Kisner P."/>
            <person name="Lance K."/>
            <person name="Lara M."/>
            <person name="Lee W."/>
            <person name="Lennon N."/>
            <person name="Letendre F."/>
            <person name="LeVine R."/>
            <person name="Lipovsky A."/>
            <person name="Liu X."/>
            <person name="Liu J."/>
            <person name="Liu S."/>
            <person name="Lokyitsang T."/>
            <person name="Lokyitsang Y."/>
            <person name="Lubonja R."/>
            <person name="Lui A."/>
            <person name="MacDonald P."/>
            <person name="Magnisalis V."/>
            <person name="Maru K."/>
            <person name="Matthews C."/>
            <person name="McCusker W."/>
            <person name="McDonough S."/>
            <person name="Mehta T."/>
            <person name="Meldrim J."/>
            <person name="Meneus L."/>
            <person name="Mihai O."/>
            <person name="Mihalev A."/>
            <person name="Mihova T."/>
            <person name="Mittelman R."/>
            <person name="Mlenga V."/>
            <person name="Montmayeur A."/>
            <person name="Mulrain L."/>
            <person name="Navidi A."/>
            <person name="Naylor J."/>
            <person name="Negash T."/>
            <person name="Nguyen T."/>
            <person name="Nguyen N."/>
            <person name="Nicol R."/>
            <person name="Norbu C."/>
            <person name="Norbu N."/>
            <person name="Novod N."/>
            <person name="O'Neill B."/>
            <person name="Osman S."/>
            <person name="Markiewicz E."/>
            <person name="Oyono O.L."/>
            <person name="Patti C."/>
            <person name="Phunkhang P."/>
            <person name="Pierre F."/>
            <person name="Priest M."/>
            <person name="Raghuraman S."/>
            <person name="Rege F."/>
            <person name="Reyes R."/>
            <person name="Rise C."/>
            <person name="Rogov P."/>
            <person name="Ross K."/>
            <person name="Ryan E."/>
            <person name="Settipalli S."/>
            <person name="Shea T."/>
            <person name="Sherpa N."/>
            <person name="Shi L."/>
            <person name="Shih D."/>
            <person name="Sparrow T."/>
            <person name="Spaulding J."/>
            <person name="Stalker J."/>
            <person name="Stange-Thomann N."/>
            <person name="Stavropoulos S."/>
            <person name="Stone C."/>
            <person name="Strader C."/>
            <person name="Tesfaye S."/>
            <person name="Thomson T."/>
            <person name="Thoulutsang Y."/>
            <person name="Thoulutsang D."/>
            <person name="Topham K."/>
            <person name="Topping I."/>
            <person name="Tsamla T."/>
            <person name="Vassiliev H."/>
            <person name="Vo A."/>
            <person name="Wangchuk T."/>
            <person name="Wangdi T."/>
            <person name="Weiand M."/>
            <person name="Wilkinson J."/>
            <person name="Wilson A."/>
            <person name="Yadav S."/>
            <person name="Young G."/>
            <person name="Yu Q."/>
            <person name="Zembek L."/>
            <person name="Zhong D."/>
            <person name="Zimmer A."/>
            <person name="Zwirko Z."/>
            <person name="Jaffe D.B."/>
            <person name="Alvarez P."/>
            <person name="Brockman W."/>
            <person name="Butler J."/>
            <person name="Chin C."/>
            <person name="Gnerre S."/>
            <person name="Grabherr M."/>
            <person name="Kleber M."/>
            <person name="Mauceli E."/>
            <person name="MacCallum I."/>
        </authorList>
    </citation>
    <scope>NUCLEOTIDE SEQUENCE [LARGE SCALE GENOMIC DNA]</scope>
    <source>
        <strain evidence="3">Rob3c / Tucson 14021-0248.25</strain>
    </source>
</reference>
<organism evidence="3">
    <name type="scientific">Drosophila sechellia</name>
    <name type="common">Fruit fly</name>
    <dbReference type="NCBI Taxonomy" id="7238"/>
    <lineage>
        <taxon>Eukaryota</taxon>
        <taxon>Metazoa</taxon>
        <taxon>Ecdysozoa</taxon>
        <taxon>Arthropoda</taxon>
        <taxon>Hexapoda</taxon>
        <taxon>Insecta</taxon>
        <taxon>Pterygota</taxon>
        <taxon>Neoptera</taxon>
        <taxon>Endopterygota</taxon>
        <taxon>Diptera</taxon>
        <taxon>Brachycera</taxon>
        <taxon>Muscomorpha</taxon>
        <taxon>Ephydroidea</taxon>
        <taxon>Drosophilidae</taxon>
        <taxon>Drosophila</taxon>
        <taxon>Sophophora</taxon>
    </lineage>
</organism>
<proteinExistence type="predicted"/>
<evidence type="ECO:0000313" key="3">
    <source>
        <dbReference type="Proteomes" id="UP000001292"/>
    </source>
</evidence>
<evidence type="ECO:0000313" key="2">
    <source>
        <dbReference type="EMBL" id="EDW42273.1"/>
    </source>
</evidence>
<sequence length="124" mass="13451">MPSSTEDASPNDDDDENNNFLSLLANTSANPRVNEQKSDLAGLFAAAWAALTPSLLLETDVSWLLIVGYSEIKWNCTHQEDNNHDDDDCHDADADDDDDACTSVALLSFGVYANQVSQQASQEA</sequence>
<name>B4HFN8_DROSE</name>
<gene>
    <name evidence="2" type="primary">Dsec\GM24126</name>
    <name evidence="2" type="ORF">Dsec_GM24126</name>
</gene>
<dbReference type="Proteomes" id="UP000001292">
    <property type="component" value="Unassembled WGS sequence"/>
</dbReference>
<protein>
    <submittedName>
        <fullName evidence="2">GM24126</fullName>
    </submittedName>
</protein>
<accession>B4HFN8</accession>
<dbReference type="AlphaFoldDB" id="B4HFN8"/>
<evidence type="ECO:0000256" key="1">
    <source>
        <dbReference type="SAM" id="MobiDB-lite"/>
    </source>
</evidence>
<keyword evidence="3" id="KW-1185">Reference proteome</keyword>